<keyword evidence="1" id="KW-0378">Hydrolase</keyword>
<dbReference type="Pfam" id="PF01503">
    <property type="entry name" value="PRA-PH"/>
    <property type="match status" value="1"/>
</dbReference>
<evidence type="ECO:0000313" key="2">
    <source>
        <dbReference type="Proteomes" id="UP000253034"/>
    </source>
</evidence>
<sequence length="132" mass="15524">MSLDDTWIKVREFHEKFGHPVSEKPVLLNEDRVGKRYDWMLEEINEFKESDNIYDQADAMIDLIYFAVGTMVEMGVKPENVFDIVHSANMRKLWPDGKPHYNEQGKTIKPAGWTDPYNDIKKEIDFQSKKIT</sequence>
<name>A0A369AVF7_9FIRM</name>
<dbReference type="GO" id="GO:0016787">
    <property type="term" value="F:hydrolase activity"/>
    <property type="evidence" value="ECO:0007669"/>
    <property type="project" value="UniProtKB-KW"/>
</dbReference>
<dbReference type="Proteomes" id="UP000253034">
    <property type="component" value="Unassembled WGS sequence"/>
</dbReference>
<accession>A0A369AVF7</accession>
<dbReference type="Gene3D" id="1.10.3420.10">
    <property type="entry name" value="putative ntp pyrophosphohydrolase like domain"/>
    <property type="match status" value="2"/>
</dbReference>
<dbReference type="AlphaFoldDB" id="A0A369AVF7"/>
<dbReference type="InterPro" id="IPR021130">
    <property type="entry name" value="PRib-ATP_PPHydrolase-like"/>
</dbReference>
<dbReference type="OrthoDB" id="9810101at2"/>
<proteinExistence type="predicted"/>
<keyword evidence="2" id="KW-1185">Reference proteome</keyword>
<organism evidence="1 2">
    <name type="scientific">Anaerobacterium chartisolvens</name>
    <dbReference type="NCBI Taxonomy" id="1297424"/>
    <lineage>
        <taxon>Bacteria</taxon>
        <taxon>Bacillati</taxon>
        <taxon>Bacillota</taxon>
        <taxon>Clostridia</taxon>
        <taxon>Eubacteriales</taxon>
        <taxon>Oscillospiraceae</taxon>
        <taxon>Anaerobacterium</taxon>
    </lineage>
</organism>
<comment type="caution">
    <text evidence="1">The sequence shown here is derived from an EMBL/GenBank/DDBJ whole genome shotgun (WGS) entry which is preliminary data.</text>
</comment>
<dbReference type="RefSeq" id="WP_114298951.1">
    <property type="nucleotide sequence ID" value="NZ_QPJT01000022.1"/>
</dbReference>
<dbReference type="EMBL" id="QPJT01000022">
    <property type="protein sequence ID" value="RCX12328.1"/>
    <property type="molecule type" value="Genomic_DNA"/>
</dbReference>
<dbReference type="CDD" id="cd11545">
    <property type="entry name" value="NTP-PPase_YP_001813558"/>
    <property type="match status" value="1"/>
</dbReference>
<evidence type="ECO:0000313" key="1">
    <source>
        <dbReference type="EMBL" id="RCX12328.1"/>
    </source>
</evidence>
<protein>
    <submittedName>
        <fullName evidence="1">Putative HAD superfamily Cof-like phosphohydrolase</fullName>
    </submittedName>
</protein>
<reference evidence="1 2" key="1">
    <citation type="submission" date="2018-07" db="EMBL/GenBank/DDBJ databases">
        <title>Genomic Encyclopedia of Type Strains, Phase IV (KMG-IV): sequencing the most valuable type-strain genomes for metagenomic binning, comparative biology and taxonomic classification.</title>
        <authorList>
            <person name="Goeker M."/>
        </authorList>
    </citation>
    <scope>NUCLEOTIDE SEQUENCE [LARGE SCALE GENOMIC DNA]</scope>
    <source>
        <strain evidence="1 2">DSM 27016</strain>
    </source>
</reference>
<gene>
    <name evidence="1" type="ORF">DFR58_12217</name>
</gene>
<dbReference type="InterPro" id="IPR023292">
    <property type="entry name" value="NTP_PyroPHydrolase-like_dom_sf"/>
</dbReference>